<dbReference type="RefSeq" id="WP_164035164.1">
    <property type="nucleotide sequence ID" value="NZ_JAAGNZ010000001.1"/>
</dbReference>
<name>A0A6M0ICE5_9BACT</name>
<evidence type="ECO:0000313" key="2">
    <source>
        <dbReference type="EMBL" id="NEU65869.1"/>
    </source>
</evidence>
<proteinExistence type="predicted"/>
<dbReference type="PANTHER" id="PTHR47619">
    <property type="entry name" value="METALLO-HYDROLASE YYCJ-RELATED"/>
    <property type="match status" value="1"/>
</dbReference>
<dbReference type="InterPro" id="IPR036866">
    <property type="entry name" value="RibonucZ/Hydroxyglut_hydro"/>
</dbReference>
<keyword evidence="3" id="KW-1185">Reference proteome</keyword>
<gene>
    <name evidence="2" type="ORF">GK091_03175</name>
</gene>
<comment type="caution">
    <text evidence="2">The sequence shown here is derived from an EMBL/GenBank/DDBJ whole genome shotgun (WGS) entry which is preliminary data.</text>
</comment>
<dbReference type="InterPro" id="IPR052533">
    <property type="entry name" value="WalJ/YycJ-like"/>
</dbReference>
<dbReference type="Proteomes" id="UP000477386">
    <property type="component" value="Unassembled WGS sequence"/>
</dbReference>
<organism evidence="2 3">
    <name type="scientific">Spirosoma agri</name>
    <dbReference type="NCBI Taxonomy" id="1987381"/>
    <lineage>
        <taxon>Bacteria</taxon>
        <taxon>Pseudomonadati</taxon>
        <taxon>Bacteroidota</taxon>
        <taxon>Cytophagia</taxon>
        <taxon>Cytophagales</taxon>
        <taxon>Cytophagaceae</taxon>
        <taxon>Spirosoma</taxon>
    </lineage>
</organism>
<dbReference type="Pfam" id="PF12706">
    <property type="entry name" value="Lactamase_B_2"/>
    <property type="match status" value="1"/>
</dbReference>
<dbReference type="Gene3D" id="3.60.15.10">
    <property type="entry name" value="Ribonuclease Z/Hydroxyacylglutathione hydrolase-like"/>
    <property type="match status" value="1"/>
</dbReference>
<reference evidence="2 3" key="1">
    <citation type="submission" date="2020-02" db="EMBL/GenBank/DDBJ databases">
        <title>Draft genome sequence of two Spirosoma agri KCTC 52727 and Spirosoma terrae KCTC 52035.</title>
        <authorList>
            <person name="Rojas J."/>
            <person name="Ambika Manirajan B."/>
            <person name="Ratering S."/>
            <person name="Suarez C."/>
            <person name="Schnell S."/>
        </authorList>
    </citation>
    <scope>NUCLEOTIDE SEQUENCE [LARGE SCALE GENOMIC DNA]</scope>
    <source>
        <strain evidence="2 3">KCTC 52727</strain>
    </source>
</reference>
<dbReference type="SMART" id="SM00849">
    <property type="entry name" value="Lactamase_B"/>
    <property type="match status" value="1"/>
</dbReference>
<sequence>MHLFITSLNSGSNGNCYYVGNEREAVLIDAGISCRETERRMLRLGLSMQTVKAVFISHEHSDHIRGVSLLAKKHQLPVYITPGTLTNAKIPQRDFPLKALRGYEPVQIGDLRITAFPKQHDACDPHSFVIDYQGTRVGVFTDIGAPCEHVIAHFSQCHAAFLEANYDEELLENGRYPHHLKRRVRGEKGHLSNRQALDLFKTHKPDFMSHVLLSHLSKENNSPELARDFFAPHLDATELIVASRHEETPVYRVGVNPAVLQLS</sequence>
<dbReference type="EMBL" id="JAAGNZ010000001">
    <property type="protein sequence ID" value="NEU65869.1"/>
    <property type="molecule type" value="Genomic_DNA"/>
</dbReference>
<feature type="domain" description="Metallo-beta-lactamase" evidence="1">
    <location>
        <begin position="13"/>
        <end position="203"/>
    </location>
</feature>
<accession>A0A6M0ICE5</accession>
<evidence type="ECO:0000313" key="3">
    <source>
        <dbReference type="Proteomes" id="UP000477386"/>
    </source>
</evidence>
<keyword evidence="2" id="KW-0378">Hydrolase</keyword>
<dbReference type="SUPFAM" id="SSF56281">
    <property type="entry name" value="Metallo-hydrolase/oxidoreductase"/>
    <property type="match status" value="1"/>
</dbReference>
<dbReference type="GO" id="GO:0016787">
    <property type="term" value="F:hydrolase activity"/>
    <property type="evidence" value="ECO:0007669"/>
    <property type="project" value="UniProtKB-KW"/>
</dbReference>
<dbReference type="PANTHER" id="PTHR47619:SF1">
    <property type="entry name" value="EXODEOXYRIBONUCLEASE WALJ"/>
    <property type="match status" value="1"/>
</dbReference>
<dbReference type="AlphaFoldDB" id="A0A6M0ICE5"/>
<dbReference type="InterPro" id="IPR001279">
    <property type="entry name" value="Metallo-B-lactamas"/>
</dbReference>
<protein>
    <submittedName>
        <fullName evidence="2">MBL fold metallo-hydrolase</fullName>
    </submittedName>
</protein>
<evidence type="ECO:0000259" key="1">
    <source>
        <dbReference type="SMART" id="SM00849"/>
    </source>
</evidence>